<dbReference type="PRINTS" id="PR00449">
    <property type="entry name" value="RASTRNSFRMNG"/>
</dbReference>
<dbReference type="SMART" id="SM00173">
    <property type="entry name" value="RAS"/>
    <property type="match status" value="1"/>
</dbReference>
<dbReference type="InterPro" id="IPR050227">
    <property type="entry name" value="Rab"/>
</dbReference>
<gene>
    <name evidence="3" type="ORF">GCM10011340_07930</name>
</gene>
<proteinExistence type="predicted"/>
<accession>A0ABQ3I1K5</accession>
<keyword evidence="2" id="KW-0342">GTP-binding</keyword>
<keyword evidence="1" id="KW-0547">Nucleotide-binding</keyword>
<dbReference type="Pfam" id="PF00071">
    <property type="entry name" value="Ras"/>
    <property type="match status" value="1"/>
</dbReference>
<protein>
    <submittedName>
        <fullName evidence="3">GTP-binding protein</fullName>
    </submittedName>
</protein>
<dbReference type="InterPro" id="IPR001806">
    <property type="entry name" value="Small_GTPase"/>
</dbReference>
<dbReference type="EMBL" id="BNAG01000001">
    <property type="protein sequence ID" value="GHE55569.1"/>
    <property type="molecule type" value="Genomic_DNA"/>
</dbReference>
<dbReference type="SUPFAM" id="SSF52540">
    <property type="entry name" value="P-loop containing nucleoside triphosphate hydrolases"/>
    <property type="match status" value="1"/>
</dbReference>
<dbReference type="PROSITE" id="PS51417">
    <property type="entry name" value="ARF"/>
    <property type="match status" value="1"/>
</dbReference>
<dbReference type="Proteomes" id="UP000658258">
    <property type="component" value="Unassembled WGS sequence"/>
</dbReference>
<comment type="caution">
    <text evidence="3">The sequence shown here is derived from an EMBL/GenBank/DDBJ whole genome shotgun (WGS) entry which is preliminary data.</text>
</comment>
<dbReference type="SMART" id="SM00175">
    <property type="entry name" value="RAB"/>
    <property type="match status" value="1"/>
</dbReference>
<reference evidence="4" key="1">
    <citation type="journal article" date="2019" name="Int. J. Syst. Evol. Microbiol.">
        <title>The Global Catalogue of Microorganisms (GCM) 10K type strain sequencing project: providing services to taxonomists for standard genome sequencing and annotation.</title>
        <authorList>
            <consortium name="The Broad Institute Genomics Platform"/>
            <consortium name="The Broad Institute Genome Sequencing Center for Infectious Disease"/>
            <person name="Wu L."/>
            <person name="Ma J."/>
        </authorList>
    </citation>
    <scope>NUCLEOTIDE SEQUENCE [LARGE SCALE GENOMIC DNA]</scope>
    <source>
        <strain evidence="4">CGMCC 1.15111</strain>
    </source>
</reference>
<organism evidence="3 4">
    <name type="scientific">Roseivirga thermotolerans</name>
    <dbReference type="NCBI Taxonomy" id="1758176"/>
    <lineage>
        <taxon>Bacteria</taxon>
        <taxon>Pseudomonadati</taxon>
        <taxon>Bacteroidota</taxon>
        <taxon>Cytophagia</taxon>
        <taxon>Cytophagales</taxon>
        <taxon>Roseivirgaceae</taxon>
        <taxon>Roseivirga</taxon>
    </lineage>
</organism>
<sequence>MNKKVILVGHFGVGKTSLVRRFVHSQFSEEYITTIGVKIDKKTVTLNGRMVTLLIWDIAGEDAQHKVPQSYRLGAHGVLYVIDVSRPSSYQDLITELTAIQELLPGVPVEILANKRDLVSEEEWQHVQEQILPFKAIATSAKTGEYVEEAFIRLTERMVV</sequence>
<dbReference type="SMART" id="SM00174">
    <property type="entry name" value="RHO"/>
    <property type="match status" value="1"/>
</dbReference>
<evidence type="ECO:0000256" key="1">
    <source>
        <dbReference type="ARBA" id="ARBA00022741"/>
    </source>
</evidence>
<dbReference type="PROSITE" id="PS51419">
    <property type="entry name" value="RAB"/>
    <property type="match status" value="1"/>
</dbReference>
<dbReference type="NCBIfam" id="TIGR00231">
    <property type="entry name" value="small_GTP"/>
    <property type="match status" value="1"/>
</dbReference>
<evidence type="ECO:0000256" key="2">
    <source>
        <dbReference type="ARBA" id="ARBA00023134"/>
    </source>
</evidence>
<evidence type="ECO:0000313" key="3">
    <source>
        <dbReference type="EMBL" id="GHE55569.1"/>
    </source>
</evidence>
<dbReference type="InterPro" id="IPR005225">
    <property type="entry name" value="Small_GTP-bd"/>
</dbReference>
<dbReference type="PROSITE" id="PS51421">
    <property type="entry name" value="RAS"/>
    <property type="match status" value="1"/>
</dbReference>
<dbReference type="CDD" id="cd00154">
    <property type="entry name" value="Rab"/>
    <property type="match status" value="1"/>
</dbReference>
<dbReference type="PANTHER" id="PTHR47977">
    <property type="entry name" value="RAS-RELATED PROTEIN RAB"/>
    <property type="match status" value="1"/>
</dbReference>
<dbReference type="InterPro" id="IPR027417">
    <property type="entry name" value="P-loop_NTPase"/>
</dbReference>
<evidence type="ECO:0000313" key="4">
    <source>
        <dbReference type="Proteomes" id="UP000658258"/>
    </source>
</evidence>
<keyword evidence="4" id="KW-1185">Reference proteome</keyword>
<dbReference type="Gene3D" id="3.40.50.300">
    <property type="entry name" value="P-loop containing nucleotide triphosphate hydrolases"/>
    <property type="match status" value="1"/>
</dbReference>
<dbReference type="RefSeq" id="WP_189628884.1">
    <property type="nucleotide sequence ID" value="NZ_BNAG01000001.1"/>
</dbReference>
<name>A0ABQ3I1K5_9BACT</name>